<reference evidence="2 3" key="1">
    <citation type="journal article" date="2019" name="Environ. Microbiol.">
        <title>At the nexus of three kingdoms: the genome of the mycorrhizal fungus Gigaspora margarita provides insights into plant, endobacterial and fungal interactions.</title>
        <authorList>
            <person name="Venice F."/>
            <person name="Ghignone S."/>
            <person name="Salvioli di Fossalunga A."/>
            <person name="Amselem J."/>
            <person name="Novero M."/>
            <person name="Xianan X."/>
            <person name="Sedzielewska Toro K."/>
            <person name="Morin E."/>
            <person name="Lipzen A."/>
            <person name="Grigoriev I.V."/>
            <person name="Henrissat B."/>
            <person name="Martin F.M."/>
            <person name="Bonfante P."/>
        </authorList>
    </citation>
    <scope>NUCLEOTIDE SEQUENCE [LARGE SCALE GENOMIC DNA]</scope>
    <source>
        <strain evidence="2 3">BEG34</strain>
    </source>
</reference>
<proteinExistence type="predicted"/>
<feature type="region of interest" description="Disordered" evidence="1">
    <location>
        <begin position="262"/>
        <end position="282"/>
    </location>
</feature>
<keyword evidence="3" id="KW-1185">Reference proteome</keyword>
<evidence type="ECO:0000313" key="2">
    <source>
        <dbReference type="EMBL" id="KAF0383405.1"/>
    </source>
</evidence>
<evidence type="ECO:0000256" key="1">
    <source>
        <dbReference type="SAM" id="MobiDB-lite"/>
    </source>
</evidence>
<gene>
    <name evidence="2" type="ORF">F8M41_011789</name>
</gene>
<organism evidence="2 3">
    <name type="scientific">Gigaspora margarita</name>
    <dbReference type="NCBI Taxonomy" id="4874"/>
    <lineage>
        <taxon>Eukaryota</taxon>
        <taxon>Fungi</taxon>
        <taxon>Fungi incertae sedis</taxon>
        <taxon>Mucoromycota</taxon>
        <taxon>Glomeromycotina</taxon>
        <taxon>Glomeromycetes</taxon>
        <taxon>Diversisporales</taxon>
        <taxon>Gigasporaceae</taxon>
        <taxon>Gigaspora</taxon>
    </lineage>
</organism>
<feature type="compositionally biased region" description="Low complexity" evidence="1">
    <location>
        <begin position="200"/>
        <end position="214"/>
    </location>
</feature>
<comment type="caution">
    <text evidence="2">The sequence shown here is derived from an EMBL/GenBank/DDBJ whole genome shotgun (WGS) entry which is preliminary data.</text>
</comment>
<feature type="region of interest" description="Disordered" evidence="1">
    <location>
        <begin position="194"/>
        <end position="214"/>
    </location>
</feature>
<sequence length="282" mass="32158">MTTGQGCLKELKGKLPCMSFLYLDCLYEKNQKELNIQTQSELSSTESEKCTSNLISITSKMTTSPKAEMSTSAAQRNIRRLNDYNDLINFEPREYDNGYTSPRYQGDICRPFIPIPTQYEYHISNEEEEDDCIIVVDSDDVQVLPLHDVVTDNRYRNVNYQEEYEERPQIYNPIIDPLEPGTQNENNHFLQTPQVHFNNQSSPPQRRQPTPVQTPRLLKDLNTTLTESTGLVPHLPPQAPRAASANPIGQLLQSMNNIIHSNGNQYSQSTPRVQGGRILDVQ</sequence>
<accession>A0A8H4A1E3</accession>
<feature type="compositionally biased region" description="Polar residues" evidence="1">
    <location>
        <begin position="262"/>
        <end position="272"/>
    </location>
</feature>
<dbReference type="AlphaFoldDB" id="A0A8H4A1E3"/>
<dbReference type="EMBL" id="WTPW01002402">
    <property type="protein sequence ID" value="KAF0383405.1"/>
    <property type="molecule type" value="Genomic_DNA"/>
</dbReference>
<protein>
    <submittedName>
        <fullName evidence="2">Uncharacterized protein</fullName>
    </submittedName>
</protein>
<evidence type="ECO:0000313" key="3">
    <source>
        <dbReference type="Proteomes" id="UP000439903"/>
    </source>
</evidence>
<name>A0A8H4A1E3_GIGMA</name>
<dbReference type="Proteomes" id="UP000439903">
    <property type="component" value="Unassembled WGS sequence"/>
</dbReference>